<proteinExistence type="predicted"/>
<dbReference type="SUPFAM" id="SSF47616">
    <property type="entry name" value="GST C-terminal domain-like"/>
    <property type="match status" value="1"/>
</dbReference>
<dbReference type="FunFam" id="1.20.1050.10:FF:000007">
    <property type="entry name" value="Glutathione S-transferase 1-1"/>
    <property type="match status" value="1"/>
</dbReference>
<dbReference type="Gene3D" id="1.20.1050.10">
    <property type="match status" value="1"/>
</dbReference>
<reference evidence="3 4" key="1">
    <citation type="submission" date="2015-12" db="EMBL/GenBank/DDBJ databases">
        <title>The genome of Folsomia candida.</title>
        <authorList>
            <person name="Faddeeva A."/>
            <person name="Derks M.F."/>
            <person name="Anvar Y."/>
            <person name="Smit S."/>
            <person name="Van Straalen N."/>
            <person name="Roelofs D."/>
        </authorList>
    </citation>
    <scope>NUCLEOTIDE SEQUENCE [LARGE SCALE GENOMIC DNA]</scope>
    <source>
        <strain evidence="3 4">VU population</strain>
        <tissue evidence="3">Whole body</tissue>
    </source>
</reference>
<evidence type="ECO:0000313" key="4">
    <source>
        <dbReference type="Proteomes" id="UP000198287"/>
    </source>
</evidence>
<dbReference type="CDD" id="cd03177">
    <property type="entry name" value="GST_C_Delta_Epsilon"/>
    <property type="match status" value="1"/>
</dbReference>
<dbReference type="AlphaFoldDB" id="A0A226EVV9"/>
<dbReference type="SFLD" id="SFLDG00358">
    <property type="entry name" value="Main_(cytGST)"/>
    <property type="match status" value="1"/>
</dbReference>
<feature type="domain" description="GST N-terminal" evidence="1">
    <location>
        <begin position="4"/>
        <end position="85"/>
    </location>
</feature>
<dbReference type="Pfam" id="PF13417">
    <property type="entry name" value="GST_N_3"/>
    <property type="match status" value="1"/>
</dbReference>
<protein>
    <submittedName>
        <fullName evidence="3">Glutathione S-transferase 1, isoform D</fullName>
    </submittedName>
</protein>
<evidence type="ECO:0000313" key="3">
    <source>
        <dbReference type="EMBL" id="OXA61307.1"/>
    </source>
</evidence>
<dbReference type="OMA" id="WQFASEC"/>
<dbReference type="SUPFAM" id="SSF52833">
    <property type="entry name" value="Thioredoxin-like"/>
    <property type="match status" value="1"/>
</dbReference>
<dbReference type="PROSITE" id="PS50404">
    <property type="entry name" value="GST_NTER"/>
    <property type="match status" value="1"/>
</dbReference>
<dbReference type="GO" id="GO:0004364">
    <property type="term" value="F:glutathione transferase activity"/>
    <property type="evidence" value="ECO:0007669"/>
    <property type="project" value="TreeGrafter"/>
</dbReference>
<sequence>MEKNPILLYTCVDSPPGRAVQMVLEFLKIPYIVKPVCFEAGEHFSPKFLEMYPQGEIPVIDDNGFILGESVAIVQYLADKYCKDDTFYPKDAKARAVVNHRLAFHLSTYQKRVYDYIILPFDYLYEQTEDNLVKLKHAVKILDQFLSRQGTPFVAGEHLTIADPPLIMATVVLDVMKFDFSPYPEVAKWYQHFQTAAPQLWQFASECIDGIHHYVKNPRDMSQLKHPLHPTKPAA</sequence>
<dbReference type="InterPro" id="IPR036249">
    <property type="entry name" value="Thioredoxin-like_sf"/>
</dbReference>
<dbReference type="SFLD" id="SFLDS00019">
    <property type="entry name" value="Glutathione_Transferase_(cytos"/>
    <property type="match status" value="1"/>
</dbReference>
<dbReference type="GO" id="GO:0006749">
    <property type="term" value="P:glutathione metabolic process"/>
    <property type="evidence" value="ECO:0007669"/>
    <property type="project" value="TreeGrafter"/>
</dbReference>
<dbReference type="InterPro" id="IPR010987">
    <property type="entry name" value="Glutathione-S-Trfase_C-like"/>
</dbReference>
<evidence type="ECO:0000259" key="1">
    <source>
        <dbReference type="PROSITE" id="PS50404"/>
    </source>
</evidence>
<name>A0A226EVV9_FOLCA</name>
<dbReference type="InterPro" id="IPR036282">
    <property type="entry name" value="Glutathione-S-Trfase_C_sf"/>
</dbReference>
<dbReference type="EMBL" id="LNIX01000001">
    <property type="protein sequence ID" value="OXA61307.1"/>
    <property type="molecule type" value="Genomic_DNA"/>
</dbReference>
<dbReference type="PROSITE" id="PS50405">
    <property type="entry name" value="GST_CTER"/>
    <property type="match status" value="1"/>
</dbReference>
<dbReference type="InterPro" id="IPR004046">
    <property type="entry name" value="GST_C"/>
</dbReference>
<organism evidence="3 4">
    <name type="scientific">Folsomia candida</name>
    <name type="common">Springtail</name>
    <dbReference type="NCBI Taxonomy" id="158441"/>
    <lineage>
        <taxon>Eukaryota</taxon>
        <taxon>Metazoa</taxon>
        <taxon>Ecdysozoa</taxon>
        <taxon>Arthropoda</taxon>
        <taxon>Hexapoda</taxon>
        <taxon>Collembola</taxon>
        <taxon>Entomobryomorpha</taxon>
        <taxon>Isotomoidea</taxon>
        <taxon>Isotomidae</taxon>
        <taxon>Proisotominae</taxon>
        <taxon>Folsomia</taxon>
    </lineage>
</organism>
<dbReference type="Gene3D" id="3.40.30.10">
    <property type="entry name" value="Glutaredoxin"/>
    <property type="match status" value="1"/>
</dbReference>
<keyword evidence="3" id="KW-0808">Transferase</keyword>
<dbReference type="PANTHER" id="PTHR43969:SF7">
    <property type="entry name" value="GST-CONTAINING FLYWCH ZINC-FINGER PROTEIN"/>
    <property type="match status" value="1"/>
</dbReference>
<keyword evidence="4" id="KW-1185">Reference proteome</keyword>
<dbReference type="OrthoDB" id="4951845at2759"/>
<dbReference type="PANTHER" id="PTHR43969">
    <property type="entry name" value="GLUTATHIONE S TRANSFERASE D10, ISOFORM A-RELATED"/>
    <property type="match status" value="1"/>
</dbReference>
<feature type="domain" description="GST C-terminal" evidence="2">
    <location>
        <begin position="91"/>
        <end position="228"/>
    </location>
</feature>
<dbReference type="InterPro" id="IPR040079">
    <property type="entry name" value="Glutathione_S-Trfase"/>
</dbReference>
<accession>A0A226EVV9</accession>
<dbReference type="STRING" id="158441.A0A226EVV9"/>
<gene>
    <name evidence="3" type="ORF">Fcan01_01613</name>
</gene>
<dbReference type="Pfam" id="PF00043">
    <property type="entry name" value="GST_C"/>
    <property type="match status" value="1"/>
</dbReference>
<dbReference type="Proteomes" id="UP000198287">
    <property type="component" value="Unassembled WGS sequence"/>
</dbReference>
<evidence type="ECO:0000259" key="2">
    <source>
        <dbReference type="PROSITE" id="PS50405"/>
    </source>
</evidence>
<comment type="caution">
    <text evidence="3">The sequence shown here is derived from an EMBL/GenBank/DDBJ whole genome shotgun (WGS) entry which is preliminary data.</text>
</comment>
<dbReference type="InterPro" id="IPR004045">
    <property type="entry name" value="Glutathione_S-Trfase_N"/>
</dbReference>